<proteinExistence type="predicted"/>
<dbReference type="OrthoDB" id="10003767at2759"/>
<dbReference type="PANTHER" id="PTHR36091">
    <property type="entry name" value="ALTERED INHERITANCE OF MITOCHONDRIA PROTEIN 9, MITOCHONDRIAL"/>
    <property type="match status" value="1"/>
</dbReference>
<dbReference type="Gene3D" id="3.30.200.20">
    <property type="entry name" value="Phosphorylase Kinase, domain 1"/>
    <property type="match status" value="1"/>
</dbReference>
<dbReference type="GO" id="GO:0005739">
    <property type="term" value="C:mitochondrion"/>
    <property type="evidence" value="ECO:0007669"/>
    <property type="project" value="TreeGrafter"/>
</dbReference>
<dbReference type="Gene3D" id="3.90.1200.10">
    <property type="match status" value="1"/>
</dbReference>
<organism evidence="1 2">
    <name type="scientific">Aspergillus luchuensis (strain CBS 106.47)</name>
    <dbReference type="NCBI Taxonomy" id="1137211"/>
    <lineage>
        <taxon>Eukaryota</taxon>
        <taxon>Fungi</taxon>
        <taxon>Dikarya</taxon>
        <taxon>Ascomycota</taxon>
        <taxon>Pezizomycotina</taxon>
        <taxon>Eurotiomycetes</taxon>
        <taxon>Eurotiomycetidae</taxon>
        <taxon>Eurotiales</taxon>
        <taxon>Aspergillaceae</taxon>
        <taxon>Aspergillus</taxon>
        <taxon>Aspergillus subgen. Circumdati</taxon>
    </lineage>
</organism>
<dbReference type="Proteomes" id="UP000184063">
    <property type="component" value="Unassembled WGS sequence"/>
</dbReference>
<protein>
    <recommendedName>
        <fullName evidence="3">Aminoglycoside phosphotransferase domain-containing protein</fullName>
    </recommendedName>
</protein>
<dbReference type="PANTHER" id="PTHR36091:SF2">
    <property type="entry name" value="AMINOGLYCOSIDE PHOSPHOTRANSFERASE DOMAIN-CONTAINING PROTEIN"/>
    <property type="match status" value="1"/>
</dbReference>
<name>A0A1M3T130_ASPLC</name>
<dbReference type="CDD" id="cd05120">
    <property type="entry name" value="APH_ChoK_like"/>
    <property type="match status" value="1"/>
</dbReference>
<dbReference type="VEuPathDB" id="FungiDB:ASPFODRAFT_65871"/>
<evidence type="ECO:0000313" key="2">
    <source>
        <dbReference type="Proteomes" id="UP000184063"/>
    </source>
</evidence>
<gene>
    <name evidence="1" type="ORF">ASPFODRAFT_65871</name>
</gene>
<accession>A0A1M3T130</accession>
<evidence type="ECO:0008006" key="3">
    <source>
        <dbReference type="Google" id="ProtNLM"/>
    </source>
</evidence>
<dbReference type="AlphaFoldDB" id="A0A1M3T130"/>
<evidence type="ECO:0000313" key="1">
    <source>
        <dbReference type="EMBL" id="OJZ80469.1"/>
    </source>
</evidence>
<dbReference type="EMBL" id="KV878255">
    <property type="protein sequence ID" value="OJZ80469.1"/>
    <property type="molecule type" value="Genomic_DNA"/>
</dbReference>
<dbReference type="InterPro" id="IPR051035">
    <property type="entry name" value="Mito_inheritance_9"/>
</dbReference>
<reference evidence="2" key="1">
    <citation type="journal article" date="2017" name="Genome Biol.">
        <title>Comparative genomics reveals high biological diversity and specific adaptations in the industrially and medically important fungal genus Aspergillus.</title>
        <authorList>
            <person name="de Vries R.P."/>
            <person name="Riley R."/>
            <person name="Wiebenga A."/>
            <person name="Aguilar-Osorio G."/>
            <person name="Amillis S."/>
            <person name="Uchima C.A."/>
            <person name="Anderluh G."/>
            <person name="Asadollahi M."/>
            <person name="Askin M."/>
            <person name="Barry K."/>
            <person name="Battaglia E."/>
            <person name="Bayram O."/>
            <person name="Benocci T."/>
            <person name="Braus-Stromeyer S.A."/>
            <person name="Caldana C."/>
            <person name="Canovas D."/>
            <person name="Cerqueira G.C."/>
            <person name="Chen F."/>
            <person name="Chen W."/>
            <person name="Choi C."/>
            <person name="Clum A."/>
            <person name="Dos Santos R.A."/>
            <person name="Damasio A.R."/>
            <person name="Diallinas G."/>
            <person name="Emri T."/>
            <person name="Fekete E."/>
            <person name="Flipphi M."/>
            <person name="Freyberg S."/>
            <person name="Gallo A."/>
            <person name="Gournas C."/>
            <person name="Habgood R."/>
            <person name="Hainaut M."/>
            <person name="Harispe M.L."/>
            <person name="Henrissat B."/>
            <person name="Hilden K.S."/>
            <person name="Hope R."/>
            <person name="Hossain A."/>
            <person name="Karabika E."/>
            <person name="Karaffa L."/>
            <person name="Karanyi Z."/>
            <person name="Krasevec N."/>
            <person name="Kuo A."/>
            <person name="Kusch H."/>
            <person name="LaButti K."/>
            <person name="Lagendijk E.L."/>
            <person name="Lapidus A."/>
            <person name="Levasseur A."/>
            <person name="Lindquist E."/>
            <person name="Lipzen A."/>
            <person name="Logrieco A.F."/>
            <person name="MacCabe A."/>
            <person name="Maekelae M.R."/>
            <person name="Malavazi I."/>
            <person name="Melin P."/>
            <person name="Meyer V."/>
            <person name="Mielnichuk N."/>
            <person name="Miskei M."/>
            <person name="Molnar A.P."/>
            <person name="Mule G."/>
            <person name="Ngan C.Y."/>
            <person name="Orejas M."/>
            <person name="Orosz E."/>
            <person name="Ouedraogo J.P."/>
            <person name="Overkamp K.M."/>
            <person name="Park H.-S."/>
            <person name="Perrone G."/>
            <person name="Piumi F."/>
            <person name="Punt P.J."/>
            <person name="Ram A.F."/>
            <person name="Ramon A."/>
            <person name="Rauscher S."/>
            <person name="Record E."/>
            <person name="Riano-Pachon D.M."/>
            <person name="Robert V."/>
            <person name="Roehrig J."/>
            <person name="Ruller R."/>
            <person name="Salamov A."/>
            <person name="Salih N.S."/>
            <person name="Samson R.A."/>
            <person name="Sandor E."/>
            <person name="Sanguinetti M."/>
            <person name="Schuetze T."/>
            <person name="Sepcic K."/>
            <person name="Shelest E."/>
            <person name="Sherlock G."/>
            <person name="Sophianopoulou V."/>
            <person name="Squina F.M."/>
            <person name="Sun H."/>
            <person name="Susca A."/>
            <person name="Todd R.B."/>
            <person name="Tsang A."/>
            <person name="Unkles S.E."/>
            <person name="van de Wiele N."/>
            <person name="van Rossen-Uffink D."/>
            <person name="Oliveira J.V."/>
            <person name="Vesth T.C."/>
            <person name="Visser J."/>
            <person name="Yu J.-H."/>
            <person name="Zhou M."/>
            <person name="Andersen M.R."/>
            <person name="Archer D.B."/>
            <person name="Baker S.E."/>
            <person name="Benoit I."/>
            <person name="Brakhage A.A."/>
            <person name="Braus G.H."/>
            <person name="Fischer R."/>
            <person name="Frisvad J.C."/>
            <person name="Goldman G.H."/>
            <person name="Houbraken J."/>
            <person name="Oakley B."/>
            <person name="Pocsi I."/>
            <person name="Scazzocchio C."/>
            <person name="Seiboth B."/>
            <person name="vanKuyk P.A."/>
            <person name="Wortman J."/>
            <person name="Dyer P.S."/>
            <person name="Grigoriev I.V."/>
        </authorList>
    </citation>
    <scope>NUCLEOTIDE SEQUENCE [LARGE SCALE GENOMIC DNA]</scope>
    <source>
        <strain evidence="2">CBS 106.47</strain>
    </source>
</reference>
<dbReference type="SUPFAM" id="SSF56112">
    <property type="entry name" value="Protein kinase-like (PK-like)"/>
    <property type="match status" value="1"/>
</dbReference>
<sequence>MSIPSRVCLSGRSSPPCDDFFRNSSRRWIMNEEIRLKERYVKFNPNELQRVAGQAIGEGCCPYIVKLAEGGFNKVFLLRADSGKEVIARIPTPIAGPSHYTTASEVATMDFLRVVLGIPIPKVLAYSTSSTNPVGTEYIIMERIEGVSLASRWLSLTTEEVKSVMKQVAEIEHRTFTHSFPGYGSLYRGKDIKGERQIQTSVEDFCIGPVAARQFWHGDRNEVNIDRGPWISSNDCFTSAARRETTCILHHAKPQPRKTFLLPTRYNIEPSEHVSLLSNFLKIAPFLIPADSDHNSPILRHPDLSLHNILLEPSSTKIASIIDWQDAVVFPLFMQAGYPAFCEHDLSQTQNLQRPSLPDGFDGLSIEEQMRIKTKFRLDEANLYYTATTGIYNDIHMRALKIPHLGMRQYLYQQTGYPWDADTINLRAALVGITTPQVWGSISSAPCPVSFTDQERQTAREDSKQWNESEELLSAIREHLGVDLEGGTMPDNFEWASQRNHELRLEMLRQAEKHERDICWRNWPFKNDTDMSSPPY</sequence>
<dbReference type="InterPro" id="IPR011009">
    <property type="entry name" value="Kinase-like_dom_sf"/>
</dbReference>